<feature type="compositionally biased region" description="Basic and acidic residues" evidence="1">
    <location>
        <begin position="260"/>
        <end position="281"/>
    </location>
</feature>
<evidence type="ECO:0000313" key="3">
    <source>
        <dbReference type="RefSeq" id="XP_072809033.1"/>
    </source>
</evidence>
<evidence type="ECO:0000313" key="2">
    <source>
        <dbReference type="Proteomes" id="UP001652581"/>
    </source>
</evidence>
<feature type="compositionally biased region" description="Basic and acidic residues" evidence="1">
    <location>
        <begin position="344"/>
        <end position="360"/>
    </location>
</feature>
<dbReference type="Proteomes" id="UP001652581">
    <property type="component" value="Chromosome 32"/>
</dbReference>
<sequence length="414" mass="45110">MLSSLAHEELSQPRNALAITLLPQLLACLREGLHQEACQSQRSLRCSPSAHWAPPTCPPGVVRGPGTWAEPSAPGRCPACRQESAFRVQTQERSCLDQGGTAGRWQSRVPEEALIPKPVLFSAALHPLCVRAGPARRAAPSRGLHGSDSYCEKGIRVVLRASGPPDSILSGLEPFLPTPGMIVRLSVTVLRSPGYREPHPEVTLLHGAHGQPLTGGICAQIEGANASEGLQRKREMAHTTWQTVALPAPPPGEGLRLEAHFGGEGGRDRQCLDGEAPRESRLPPPGPHAGGCPGSRGNAKGRARHLCGKLPHTQSHREKNHRQRRWWGGTSNTPDQHASHCRQRSWERRKDWTRSVRGDPRAAGSAGRGRWMLGPEGRQWEHRRDPGRPRRADDRTVRELWVRRQDSAGGSGAG</sequence>
<feature type="compositionally biased region" description="Basic and acidic residues" evidence="1">
    <location>
        <begin position="378"/>
        <end position="406"/>
    </location>
</feature>
<protein>
    <submittedName>
        <fullName evidence="3">Uncharacterized protein isoform X1</fullName>
    </submittedName>
</protein>
<accession>A0ABM5CK50</accession>
<dbReference type="GeneID" id="116276602"/>
<evidence type="ECO:0000256" key="1">
    <source>
        <dbReference type="SAM" id="MobiDB-lite"/>
    </source>
</evidence>
<name>A0ABM5CK50_VICPA</name>
<proteinExistence type="predicted"/>
<dbReference type="RefSeq" id="XP_072809033.1">
    <property type="nucleotide sequence ID" value="XM_072952932.1"/>
</dbReference>
<reference evidence="3" key="1">
    <citation type="submission" date="2025-08" db="UniProtKB">
        <authorList>
            <consortium name="RefSeq"/>
        </authorList>
    </citation>
    <scope>IDENTIFICATION</scope>
</reference>
<gene>
    <name evidence="3" type="primary">LOC116276602</name>
</gene>
<feature type="region of interest" description="Disordered" evidence="1">
    <location>
        <begin position="260"/>
        <end position="414"/>
    </location>
</feature>
<organism evidence="2 3">
    <name type="scientific">Vicugna pacos</name>
    <name type="common">Alpaca</name>
    <name type="synonym">Lama pacos</name>
    <dbReference type="NCBI Taxonomy" id="30538"/>
    <lineage>
        <taxon>Eukaryota</taxon>
        <taxon>Metazoa</taxon>
        <taxon>Chordata</taxon>
        <taxon>Craniata</taxon>
        <taxon>Vertebrata</taxon>
        <taxon>Euteleostomi</taxon>
        <taxon>Mammalia</taxon>
        <taxon>Eutheria</taxon>
        <taxon>Laurasiatheria</taxon>
        <taxon>Artiodactyla</taxon>
        <taxon>Tylopoda</taxon>
        <taxon>Camelidae</taxon>
        <taxon>Vicugna</taxon>
    </lineage>
</organism>
<keyword evidence="2" id="KW-1185">Reference proteome</keyword>